<dbReference type="CDD" id="cd00077">
    <property type="entry name" value="HDc"/>
    <property type="match status" value="1"/>
</dbReference>
<dbReference type="InterPro" id="IPR006675">
    <property type="entry name" value="HDIG_dom"/>
</dbReference>
<dbReference type="SUPFAM" id="SSF109604">
    <property type="entry name" value="HD-domain/PDEase-like"/>
    <property type="match status" value="1"/>
</dbReference>
<dbReference type="SMART" id="SM00471">
    <property type="entry name" value="HDc"/>
    <property type="match status" value="1"/>
</dbReference>
<dbReference type="Gene3D" id="1.10.3210.50">
    <property type="match status" value="1"/>
</dbReference>
<dbReference type="InterPro" id="IPR006674">
    <property type="entry name" value="HD_domain"/>
</dbReference>
<dbReference type="PANTHER" id="PTHR33594:SF1">
    <property type="entry name" value="HD_PDEASE DOMAIN-CONTAINING PROTEIN"/>
    <property type="match status" value="1"/>
</dbReference>
<dbReference type="PROSITE" id="PS51831">
    <property type="entry name" value="HD"/>
    <property type="match status" value="1"/>
</dbReference>
<reference evidence="2" key="1">
    <citation type="journal article" date="2020" name="mSystems">
        <title>Genome- and Community-Level Interaction Insights into Carbon Utilization and Element Cycling Functions of Hydrothermarchaeota in Hydrothermal Sediment.</title>
        <authorList>
            <person name="Zhou Z."/>
            <person name="Liu Y."/>
            <person name="Xu W."/>
            <person name="Pan J."/>
            <person name="Luo Z.H."/>
            <person name="Li M."/>
        </authorList>
    </citation>
    <scope>NUCLEOTIDE SEQUENCE [LARGE SCALE GENOMIC DNA]</scope>
    <source>
        <strain evidence="2">SpSt-477</strain>
    </source>
</reference>
<accession>A0A7C4RPK9</accession>
<dbReference type="InterPro" id="IPR003607">
    <property type="entry name" value="HD/PDEase_dom"/>
</dbReference>
<comment type="caution">
    <text evidence="2">The sequence shown here is derived from an EMBL/GenBank/DDBJ whole genome shotgun (WGS) entry which is preliminary data.</text>
</comment>
<protein>
    <submittedName>
        <fullName evidence="2">HD domain-containing protein</fullName>
    </submittedName>
</protein>
<dbReference type="Pfam" id="PF01966">
    <property type="entry name" value="HD"/>
    <property type="match status" value="1"/>
</dbReference>
<dbReference type="EMBL" id="DSUH01000021">
    <property type="protein sequence ID" value="HGU31411.1"/>
    <property type="molecule type" value="Genomic_DNA"/>
</dbReference>
<feature type="domain" description="HD" evidence="1">
    <location>
        <begin position="23"/>
        <end position="130"/>
    </location>
</feature>
<dbReference type="PANTHER" id="PTHR33594">
    <property type="entry name" value="SUPERFAMILY HYDROLASE, PUTATIVE (AFU_ORTHOLOGUE AFUA_1G03035)-RELATED"/>
    <property type="match status" value="1"/>
</dbReference>
<dbReference type="NCBIfam" id="TIGR00277">
    <property type="entry name" value="HDIG"/>
    <property type="match status" value="1"/>
</dbReference>
<gene>
    <name evidence="2" type="ORF">ENS29_00975</name>
</gene>
<name>A0A7C4RPK9_9BACT</name>
<proteinExistence type="predicted"/>
<organism evidence="2">
    <name type="scientific">Desulfatirhabdium butyrativorans</name>
    <dbReference type="NCBI Taxonomy" id="340467"/>
    <lineage>
        <taxon>Bacteria</taxon>
        <taxon>Pseudomonadati</taxon>
        <taxon>Thermodesulfobacteriota</taxon>
        <taxon>Desulfobacteria</taxon>
        <taxon>Desulfobacterales</taxon>
        <taxon>Desulfatirhabdiaceae</taxon>
        <taxon>Desulfatirhabdium</taxon>
    </lineage>
</organism>
<sequence length="214" mass="24196">MIDVNRIERIARTFFADGRGSHGWDHTLRVVRLAQRIARAEDADLDVVVTAAFFHDIGRSAEDEARGNLCHADYGAELAGPILDRNGFGLTPAQQENVLHCIRSHRFRGRETPATLEAKVVFDADKLDAIGAIGIARAYLFAGEIGARLHCPEIPLSETLPYTTSDTGYREYAVKLRTIRDIMLTTEGRRMANDRHRFMEGFFDRFLQEYEGER</sequence>
<evidence type="ECO:0000313" key="2">
    <source>
        <dbReference type="EMBL" id="HGU31411.1"/>
    </source>
</evidence>
<evidence type="ECO:0000259" key="1">
    <source>
        <dbReference type="PROSITE" id="PS51831"/>
    </source>
</evidence>
<dbReference type="AlphaFoldDB" id="A0A7C4RPK9"/>